<evidence type="ECO:0000256" key="1">
    <source>
        <dbReference type="SAM" id="Phobius"/>
    </source>
</evidence>
<evidence type="ECO:0000313" key="3">
    <source>
        <dbReference type="Proteomes" id="UP000288178"/>
    </source>
</evidence>
<dbReference type="OrthoDB" id="6197657at2"/>
<dbReference type="Proteomes" id="UP000288178">
    <property type="component" value="Unassembled WGS sequence"/>
</dbReference>
<gene>
    <name evidence="2" type="ORF">ENE75_23760</name>
</gene>
<keyword evidence="1" id="KW-0472">Membrane</keyword>
<comment type="caution">
    <text evidence="2">The sequence shown here is derived from an EMBL/GenBank/DDBJ whole genome shotgun (WGS) entry which is preliminary data.</text>
</comment>
<reference evidence="2 3" key="1">
    <citation type="submission" date="2019-01" db="EMBL/GenBank/DDBJ databases">
        <authorList>
            <person name="Chen W.-M."/>
        </authorList>
    </citation>
    <scope>NUCLEOTIDE SEQUENCE [LARGE SCALE GENOMIC DNA]</scope>
    <source>
        <strain evidence="2 3">ICH-3</strain>
    </source>
</reference>
<keyword evidence="1" id="KW-1133">Transmembrane helix</keyword>
<feature type="transmembrane region" description="Helical" evidence="1">
    <location>
        <begin position="12"/>
        <end position="30"/>
    </location>
</feature>
<evidence type="ECO:0000313" key="2">
    <source>
        <dbReference type="EMBL" id="RVT47718.1"/>
    </source>
</evidence>
<protein>
    <submittedName>
        <fullName evidence="2">Uncharacterized protein</fullName>
    </submittedName>
</protein>
<dbReference type="EMBL" id="SACT01000013">
    <property type="protein sequence ID" value="RVT47718.1"/>
    <property type="molecule type" value="Genomic_DNA"/>
</dbReference>
<feature type="transmembrane region" description="Helical" evidence="1">
    <location>
        <begin position="50"/>
        <end position="72"/>
    </location>
</feature>
<accession>A0A437JLU7</accession>
<organism evidence="2 3">
    <name type="scientific">Rubrivivax albus</name>
    <dbReference type="NCBI Taxonomy" id="2499835"/>
    <lineage>
        <taxon>Bacteria</taxon>
        <taxon>Pseudomonadati</taxon>
        <taxon>Pseudomonadota</taxon>
        <taxon>Betaproteobacteria</taxon>
        <taxon>Burkholderiales</taxon>
        <taxon>Sphaerotilaceae</taxon>
        <taxon>Rubrivivax</taxon>
    </lineage>
</organism>
<dbReference type="AlphaFoldDB" id="A0A437JLU7"/>
<dbReference type="RefSeq" id="WP_128201393.1">
    <property type="nucleotide sequence ID" value="NZ_SACT01000013.1"/>
</dbReference>
<sequence length="85" mass="9501">MIRRRERVMAVLWPAFLMAGVMEMLVFAFVDPTQLHLFGGAPLDWSPTAVYTVAFFLFWGVIAAAASLTELLEVGAEDLNRGELR</sequence>
<proteinExistence type="predicted"/>
<keyword evidence="3" id="KW-1185">Reference proteome</keyword>
<keyword evidence="1" id="KW-0812">Transmembrane</keyword>
<name>A0A437JLU7_9BURK</name>